<dbReference type="CDD" id="cd06257">
    <property type="entry name" value="DnaJ"/>
    <property type="match status" value="1"/>
</dbReference>
<keyword evidence="3 7" id="KW-0812">Transmembrane</keyword>
<keyword evidence="2 7" id="KW-0997">Cell inner membrane</keyword>
<dbReference type="GO" id="GO:0051087">
    <property type="term" value="F:protein-folding chaperone binding"/>
    <property type="evidence" value="ECO:0007669"/>
    <property type="project" value="InterPro"/>
</dbReference>
<evidence type="ECO:0000313" key="10">
    <source>
        <dbReference type="EMBL" id="SCM54331.1"/>
    </source>
</evidence>
<feature type="topological domain" description="Cytoplasmic" evidence="7">
    <location>
        <begin position="32"/>
        <end position="278"/>
    </location>
</feature>
<comment type="subunit">
    <text evidence="7">Homodimer.</text>
</comment>
<proteinExistence type="inferred from homology"/>
<dbReference type="OrthoDB" id="9782583at2"/>
<dbReference type="NCBIfam" id="NF006948">
    <property type="entry name" value="PRK09430.1"/>
    <property type="match status" value="1"/>
</dbReference>
<evidence type="ECO:0000313" key="11">
    <source>
        <dbReference type="Proteomes" id="UP000094844"/>
    </source>
</evidence>
<dbReference type="InterPro" id="IPR029024">
    <property type="entry name" value="TerB-like"/>
</dbReference>
<keyword evidence="1 7" id="KW-1003">Cell membrane</keyword>
<evidence type="ECO:0000256" key="5">
    <source>
        <dbReference type="ARBA" id="ARBA00023136"/>
    </source>
</evidence>
<dbReference type="Proteomes" id="UP000094844">
    <property type="component" value="Unassembled WGS sequence"/>
</dbReference>
<keyword evidence="6 7" id="KW-0143">Chaperone</keyword>
<dbReference type="HAMAP" id="MF_01153">
    <property type="entry name" value="DjlA"/>
    <property type="match status" value="1"/>
</dbReference>
<name>A0A1C6Z5H2_HAFAL</name>
<dbReference type="Pfam" id="PF00226">
    <property type="entry name" value="DnaJ"/>
    <property type="match status" value="1"/>
</dbReference>
<dbReference type="FunFam" id="1.10.3680.10:FF:000001">
    <property type="entry name" value="Co-chaperone protein DjlA"/>
    <property type="match status" value="1"/>
</dbReference>
<reference evidence="10 11" key="1">
    <citation type="submission" date="2016-09" db="EMBL/GenBank/DDBJ databases">
        <authorList>
            <person name="Capua I."/>
            <person name="De Benedictis P."/>
            <person name="Joannis T."/>
            <person name="Lombin L.H."/>
            <person name="Cattoli G."/>
        </authorList>
    </citation>
    <scope>NUCLEOTIDE SEQUENCE [LARGE SCALE GENOMIC DNA]</scope>
    <source>
        <strain evidence="10 11">GB001</strain>
    </source>
</reference>
<dbReference type="InterPro" id="IPR036869">
    <property type="entry name" value="J_dom_sf"/>
</dbReference>
<dbReference type="FunFam" id="1.10.287.110:FF:000011">
    <property type="entry name" value="Co-chaperone protein DjlA"/>
    <property type="match status" value="1"/>
</dbReference>
<comment type="domain">
    <text evidence="7">The transmembrane domain is a dimerization domain.</text>
</comment>
<feature type="transmembrane region" description="Helical" evidence="8">
    <location>
        <begin position="6"/>
        <end position="30"/>
    </location>
</feature>
<evidence type="ECO:0000256" key="3">
    <source>
        <dbReference type="ARBA" id="ARBA00022692"/>
    </source>
</evidence>
<dbReference type="AlphaFoldDB" id="A0A1C6Z5H2"/>
<organism evidence="10 11">
    <name type="scientific">Hafnia alvei</name>
    <dbReference type="NCBI Taxonomy" id="569"/>
    <lineage>
        <taxon>Bacteria</taxon>
        <taxon>Pseudomonadati</taxon>
        <taxon>Pseudomonadota</taxon>
        <taxon>Gammaproteobacteria</taxon>
        <taxon>Enterobacterales</taxon>
        <taxon>Hafniaceae</taxon>
        <taxon>Hafnia</taxon>
    </lineage>
</organism>
<dbReference type="PRINTS" id="PR00625">
    <property type="entry name" value="JDOMAIN"/>
</dbReference>
<accession>A0A1C6Z5H2</accession>
<sequence length="278" mass="31132">MQYWGKLIGLVLGLMSGTGFWGVVLGLLIGHMIDKSRQVRSSGYFSNQAQRQALFFSTTFQVMGHLTKSKGRVTEADIHVASALMERMQLHGAARTAAQQAFREGKQADFPLREKLRELRSICFGRVDLIRMFLEIQLQAAFADGSLHPNERAVLYVIAEELGFSRIQFDQFLSMMEGGRQFGGGYQQQGQYQQQGGYGGGYQRQTGPTLADACKVLGVKPNDDATTIKRAYRKLMSEHHPDKLVAKGLPPEMMEMAKQKAQEIQAAYDLIKKEKGFK</sequence>
<dbReference type="InterPro" id="IPR001623">
    <property type="entry name" value="DnaJ_domain"/>
</dbReference>
<dbReference type="EMBL" id="FMIQ01000070">
    <property type="protein sequence ID" value="SCM54331.1"/>
    <property type="molecule type" value="Genomic_DNA"/>
</dbReference>
<evidence type="ECO:0000259" key="9">
    <source>
        <dbReference type="PROSITE" id="PS50076"/>
    </source>
</evidence>
<evidence type="ECO:0000256" key="6">
    <source>
        <dbReference type="ARBA" id="ARBA00023186"/>
    </source>
</evidence>
<evidence type="ECO:0000256" key="4">
    <source>
        <dbReference type="ARBA" id="ARBA00022989"/>
    </source>
</evidence>
<dbReference type="Gene3D" id="1.10.3680.10">
    <property type="entry name" value="TerB-like"/>
    <property type="match status" value="1"/>
</dbReference>
<dbReference type="InterPro" id="IPR007791">
    <property type="entry name" value="DjlA_N"/>
</dbReference>
<keyword evidence="4 7" id="KW-1133">Transmembrane helix</keyword>
<evidence type="ECO:0000256" key="1">
    <source>
        <dbReference type="ARBA" id="ARBA00022475"/>
    </source>
</evidence>
<dbReference type="RefSeq" id="WP_072310024.1">
    <property type="nucleotide sequence ID" value="NZ_FMIQ01000070.1"/>
</dbReference>
<dbReference type="STRING" id="569.A6V27_10630"/>
<comment type="subcellular location">
    <subcellularLocation>
        <location evidence="7">Cell inner membrane</location>
        <topology evidence="7">Single-pass type III membrane protein</topology>
    </subcellularLocation>
</comment>
<dbReference type="InterPro" id="IPR050817">
    <property type="entry name" value="DjlA_DnaK_co-chaperone"/>
</dbReference>
<comment type="function">
    <text evidence="7">Regulatory DnaK co-chaperone. Direct interaction between DnaK and DjlA is needed for the induction of the wcaABCDE operon, involved in the synthesis of a colanic acid polysaccharide capsule, possibly through activation of the RcsB/RcsC phosphotransfer signaling pathway. The colanic acid capsule may help the bacterium survive conditions outside the host.</text>
</comment>
<feature type="domain" description="J" evidence="9">
    <location>
        <begin position="212"/>
        <end position="278"/>
    </location>
</feature>
<gene>
    <name evidence="7 10" type="primary">djlA</name>
    <name evidence="10" type="ORF">BN1044_03834</name>
</gene>
<dbReference type="SMART" id="SM00271">
    <property type="entry name" value="DnaJ"/>
    <property type="match status" value="1"/>
</dbReference>
<dbReference type="CDD" id="cd07316">
    <property type="entry name" value="terB_like_DjlA"/>
    <property type="match status" value="1"/>
</dbReference>
<keyword evidence="5 7" id="KW-0472">Membrane</keyword>
<evidence type="ECO:0000256" key="7">
    <source>
        <dbReference type="HAMAP-Rule" id="MF_01153"/>
    </source>
</evidence>
<evidence type="ECO:0000256" key="2">
    <source>
        <dbReference type="ARBA" id="ARBA00022519"/>
    </source>
</evidence>
<dbReference type="GO" id="GO:0005886">
    <property type="term" value="C:plasma membrane"/>
    <property type="evidence" value="ECO:0007669"/>
    <property type="project" value="UniProtKB-SubCell"/>
</dbReference>
<dbReference type="InterPro" id="IPR023749">
    <property type="entry name" value="DjlA"/>
</dbReference>
<evidence type="ECO:0000256" key="8">
    <source>
        <dbReference type="SAM" id="Phobius"/>
    </source>
</evidence>
<dbReference type="PROSITE" id="PS50076">
    <property type="entry name" value="DNAJ_2"/>
    <property type="match status" value="1"/>
</dbReference>
<dbReference type="Pfam" id="PF05099">
    <property type="entry name" value="TerB"/>
    <property type="match status" value="1"/>
</dbReference>
<dbReference type="Gene3D" id="1.10.287.110">
    <property type="entry name" value="DnaJ domain"/>
    <property type="match status" value="1"/>
</dbReference>
<dbReference type="PANTHER" id="PTHR24074">
    <property type="entry name" value="CO-CHAPERONE PROTEIN DJLA"/>
    <property type="match status" value="1"/>
</dbReference>
<feature type="topological domain" description="Periplasmic" evidence="7">
    <location>
        <begin position="1"/>
        <end position="6"/>
    </location>
</feature>
<dbReference type="SUPFAM" id="SSF46565">
    <property type="entry name" value="Chaperone J-domain"/>
    <property type="match status" value="1"/>
</dbReference>
<protein>
    <recommendedName>
        <fullName evidence="7">Co-chaperone protein DjlA</fullName>
    </recommendedName>
</protein>